<keyword evidence="2" id="KW-1185">Reference proteome</keyword>
<evidence type="ECO:0000313" key="1">
    <source>
        <dbReference type="EMBL" id="MCP9001583.1"/>
    </source>
</evidence>
<proteinExistence type="predicted"/>
<protein>
    <submittedName>
        <fullName evidence="1">Uncharacterized protein</fullName>
    </submittedName>
</protein>
<accession>A0ABT1LSZ2</accession>
<evidence type="ECO:0000313" key="2">
    <source>
        <dbReference type="Proteomes" id="UP001524318"/>
    </source>
</evidence>
<comment type="caution">
    <text evidence="1">The sequence shown here is derived from an EMBL/GenBank/DDBJ whole genome shotgun (WGS) entry which is preliminary data.</text>
</comment>
<dbReference type="RefSeq" id="WP_254752396.1">
    <property type="nucleotide sequence ID" value="NZ_JANCLV010000016.1"/>
</dbReference>
<dbReference type="EMBL" id="JANCLV010000016">
    <property type="protein sequence ID" value="MCP9001583.1"/>
    <property type="molecule type" value="Genomic_DNA"/>
</dbReference>
<gene>
    <name evidence="1" type="ORF">NFC73_17880</name>
</gene>
<name>A0ABT1LSZ2_9MICC</name>
<organism evidence="1 2">
    <name type="scientific">Pseudarthrobacter humi</name>
    <dbReference type="NCBI Taxonomy" id="2952523"/>
    <lineage>
        <taxon>Bacteria</taxon>
        <taxon>Bacillati</taxon>
        <taxon>Actinomycetota</taxon>
        <taxon>Actinomycetes</taxon>
        <taxon>Micrococcales</taxon>
        <taxon>Micrococcaceae</taxon>
        <taxon>Pseudarthrobacter</taxon>
    </lineage>
</organism>
<dbReference type="Proteomes" id="UP001524318">
    <property type="component" value="Unassembled WGS sequence"/>
</dbReference>
<reference evidence="1 2" key="1">
    <citation type="submission" date="2022-06" db="EMBL/GenBank/DDBJ databases">
        <title>Pseudarthrobacter sp. strain RMG13 Genome sequencing and assembly.</title>
        <authorList>
            <person name="Kim I."/>
        </authorList>
    </citation>
    <scope>NUCLEOTIDE SEQUENCE [LARGE SCALE GENOMIC DNA]</scope>
    <source>
        <strain evidence="1 2">RMG13</strain>
    </source>
</reference>
<sequence length="109" mass="12237">MNAYLNVNGRHRGSNADCPRNEIWGWRPTLGWGRMPKNFVGSEDQACIRQQRMSAAADVLGQYSAAAGAVEFLFTIESVQRNNENLQVTMGATFRILRQNADLCDRSPF</sequence>